<feature type="region of interest" description="Disordered" evidence="2">
    <location>
        <begin position="202"/>
        <end position="252"/>
    </location>
</feature>
<feature type="compositionally biased region" description="Polar residues" evidence="2">
    <location>
        <begin position="321"/>
        <end position="333"/>
    </location>
</feature>
<dbReference type="InParanoid" id="A0A136JGG4"/>
<feature type="compositionally biased region" description="Polar residues" evidence="2">
    <location>
        <begin position="211"/>
        <end position="221"/>
    </location>
</feature>
<feature type="compositionally biased region" description="Pro residues" evidence="2">
    <location>
        <begin position="168"/>
        <end position="177"/>
    </location>
</feature>
<evidence type="ECO:0000256" key="1">
    <source>
        <dbReference type="ARBA" id="ARBA00022443"/>
    </source>
</evidence>
<dbReference type="Proteomes" id="UP000070501">
    <property type="component" value="Unassembled WGS sequence"/>
</dbReference>
<dbReference type="EMBL" id="KQ964246">
    <property type="protein sequence ID" value="KXJ96251.1"/>
    <property type="molecule type" value="Genomic_DNA"/>
</dbReference>
<feature type="compositionally biased region" description="Basic and acidic residues" evidence="2">
    <location>
        <begin position="222"/>
        <end position="234"/>
    </location>
</feature>
<accession>A0A136JGG4</accession>
<protein>
    <recommendedName>
        <fullName evidence="3">SH3 domain-containing protein</fullName>
    </recommendedName>
</protein>
<feature type="region of interest" description="Disordered" evidence="2">
    <location>
        <begin position="148"/>
        <end position="187"/>
    </location>
</feature>
<feature type="region of interest" description="Disordered" evidence="2">
    <location>
        <begin position="289"/>
        <end position="426"/>
    </location>
</feature>
<keyword evidence="1" id="KW-0728">SH3 domain</keyword>
<proteinExistence type="predicted"/>
<dbReference type="InterPro" id="IPR001452">
    <property type="entry name" value="SH3_domain"/>
</dbReference>
<sequence length="855" mass="93665">MAIDADVLVNQPFRELVERGQEAITNAQDAADEDPDVAKLMTKAATGLVKEGERALGRLQPLWEQQSQKYGDAFSDAIRDNTTIAEGRRVLEDLLYDFDDYTELDTFEAERYTQLQSASKAFARSAIETIKTMKIDAPVVDSAKGLPPVMSSTPITPTSPDPTQLSFPPLPPLPPLSPRSAASRPQTAYEATQLVLQGHNGQVLPPLPALRSTNGLNSMRSSKSDGLARNDTLRSHSSQGSNRRASSKMASTQYHNSVQVEVAEQAHRVSPNLEVLGEEMGRIRLVQGGAHSPAPRQQLAGSPAGDNRLAPNMPASPWTVPRTTAWVTEQANSADGAPPQRFRDSIPEDMTPGSGIGGGSHARPRPAVDRYTSDSSMRASSVFDGPGSPETSGYRTSDPRYSNGEDFSDNHHQHRNGRTSSLMSAEGREHLDVIRPGSRMDALAEHDEPLPIQMIDPQSFDTGLMLARENDGQSISRSTTPVWYSRKANCEIGPESTLYQKGGFCRGALAFRTDGMESGTKPTYDYMSKTAKNQCISCEFQQDSARIQNDIRRAANSNFITEGVIYRSRFLYKSHMSTNISTSTPFGCVFCAQEGRTTREGDATMFSNKDQLFKHIAAHPQPLIPVTGITVLYGVIPKDHQDINDFDLHFPEPPVVNAGILSDAVFTKMARLPTGLARKDHIQAYGPDNLETSILRFYAGARIIGIEFPEEHDGKWCRGWHDGLQGYFPSKILELEPPGKTEVRLPGMNNDGVTLKARWKWQPKDAAAGWLSFDKGDVISNVSWTNQEQWCWSGITKNGKAGFFPQTHIRPDSIVAATAAPPAYTPSGGTKSIKSGSKMKMFGLKRTTTVSSNHS</sequence>
<gene>
    <name evidence="4" type="ORF">Micbo1qcDRAFT_218143</name>
</gene>
<keyword evidence="5" id="KW-1185">Reference proteome</keyword>
<dbReference type="Gene3D" id="2.30.30.40">
    <property type="entry name" value="SH3 Domains"/>
    <property type="match status" value="1"/>
</dbReference>
<organism evidence="4 5">
    <name type="scientific">Microdochium bolleyi</name>
    <dbReference type="NCBI Taxonomy" id="196109"/>
    <lineage>
        <taxon>Eukaryota</taxon>
        <taxon>Fungi</taxon>
        <taxon>Dikarya</taxon>
        <taxon>Ascomycota</taxon>
        <taxon>Pezizomycotina</taxon>
        <taxon>Sordariomycetes</taxon>
        <taxon>Xylariomycetidae</taxon>
        <taxon>Xylariales</taxon>
        <taxon>Microdochiaceae</taxon>
        <taxon>Microdochium</taxon>
    </lineage>
</organism>
<feature type="domain" description="SH3" evidence="3">
    <location>
        <begin position="768"/>
        <end position="811"/>
    </location>
</feature>
<name>A0A136JGG4_9PEZI</name>
<dbReference type="OrthoDB" id="5243589at2759"/>
<dbReference type="AlphaFoldDB" id="A0A136JGG4"/>
<evidence type="ECO:0000313" key="5">
    <source>
        <dbReference type="Proteomes" id="UP000070501"/>
    </source>
</evidence>
<dbReference type="InterPro" id="IPR036028">
    <property type="entry name" value="SH3-like_dom_sf"/>
</dbReference>
<reference evidence="5" key="1">
    <citation type="submission" date="2016-02" db="EMBL/GenBank/DDBJ databases">
        <title>Draft genome sequence of Microdochium bolleyi, a fungal endophyte of beachgrass.</title>
        <authorList>
            <consortium name="DOE Joint Genome Institute"/>
            <person name="David A.S."/>
            <person name="May G."/>
            <person name="Haridas S."/>
            <person name="Lim J."/>
            <person name="Wang M."/>
            <person name="Labutti K."/>
            <person name="Lipzen A."/>
            <person name="Barry K."/>
            <person name="Grigoriev I.V."/>
        </authorList>
    </citation>
    <scope>NUCLEOTIDE SEQUENCE [LARGE SCALE GENOMIC DNA]</scope>
    <source>
        <strain evidence="5">J235TASD1</strain>
    </source>
</reference>
<dbReference type="SUPFAM" id="SSF50044">
    <property type="entry name" value="SH3-domain"/>
    <property type="match status" value="2"/>
</dbReference>
<evidence type="ECO:0000256" key="2">
    <source>
        <dbReference type="SAM" id="MobiDB-lite"/>
    </source>
</evidence>
<feature type="compositionally biased region" description="Low complexity" evidence="2">
    <location>
        <begin position="148"/>
        <end position="167"/>
    </location>
</feature>
<dbReference type="STRING" id="196109.A0A136JGG4"/>
<evidence type="ECO:0000313" key="4">
    <source>
        <dbReference type="EMBL" id="KXJ96251.1"/>
    </source>
</evidence>
<evidence type="ECO:0000259" key="3">
    <source>
        <dbReference type="Pfam" id="PF07653"/>
    </source>
</evidence>
<dbReference type="Pfam" id="PF07653">
    <property type="entry name" value="SH3_2"/>
    <property type="match status" value="1"/>
</dbReference>
<feature type="compositionally biased region" description="Polar residues" evidence="2">
    <location>
        <begin position="235"/>
        <end position="252"/>
    </location>
</feature>